<comment type="caution">
    <text evidence="2">The sequence shown here is derived from an EMBL/GenBank/DDBJ whole genome shotgun (WGS) entry which is preliminary data.</text>
</comment>
<dbReference type="EMBL" id="QGDL01000018">
    <property type="protein sequence ID" value="PWJ22589.1"/>
    <property type="molecule type" value="Genomic_DNA"/>
</dbReference>
<evidence type="ECO:0000313" key="3">
    <source>
        <dbReference type="Proteomes" id="UP000245845"/>
    </source>
</evidence>
<keyword evidence="1" id="KW-0472">Membrane</keyword>
<gene>
    <name evidence="2" type="ORF">A8806_11844</name>
</gene>
<dbReference type="Proteomes" id="UP000245845">
    <property type="component" value="Unassembled WGS sequence"/>
</dbReference>
<keyword evidence="1" id="KW-1133">Transmembrane helix</keyword>
<name>A0A2Y9BKV8_9FIRM</name>
<evidence type="ECO:0000256" key="1">
    <source>
        <dbReference type="SAM" id="Phobius"/>
    </source>
</evidence>
<protein>
    <submittedName>
        <fullName evidence="2">Uncharacterized protein</fullName>
    </submittedName>
</protein>
<organism evidence="2 3">
    <name type="scientific">Faecalicatena orotica</name>
    <dbReference type="NCBI Taxonomy" id="1544"/>
    <lineage>
        <taxon>Bacteria</taxon>
        <taxon>Bacillati</taxon>
        <taxon>Bacillota</taxon>
        <taxon>Clostridia</taxon>
        <taxon>Lachnospirales</taxon>
        <taxon>Lachnospiraceae</taxon>
        <taxon>Faecalicatena</taxon>
    </lineage>
</organism>
<dbReference type="AlphaFoldDB" id="A0A2Y9BKV8"/>
<keyword evidence="3" id="KW-1185">Reference proteome</keyword>
<evidence type="ECO:0000313" key="2">
    <source>
        <dbReference type="EMBL" id="PWJ22589.1"/>
    </source>
</evidence>
<accession>A0A2Y9BKV8</accession>
<reference evidence="2 3" key="1">
    <citation type="submission" date="2018-05" db="EMBL/GenBank/DDBJ databases">
        <title>The Hungate 1000. A catalogue of reference genomes from the rumen microbiome.</title>
        <authorList>
            <person name="Kelly W."/>
        </authorList>
    </citation>
    <scope>NUCLEOTIDE SEQUENCE [LARGE SCALE GENOMIC DNA]</scope>
    <source>
        <strain evidence="2 3">NLAE-zl-C242</strain>
    </source>
</reference>
<sequence length="30" mass="2974">MKKAVLGIGAGVGVILGVIVIISLVQLIAK</sequence>
<keyword evidence="1" id="KW-0812">Transmembrane</keyword>
<feature type="transmembrane region" description="Helical" evidence="1">
    <location>
        <begin position="6"/>
        <end position="29"/>
    </location>
</feature>
<proteinExistence type="predicted"/>